<keyword evidence="6" id="KW-0630">Potassium</keyword>
<gene>
    <name evidence="13" type="ORF">OKIOD_LOCUS8820</name>
</gene>
<dbReference type="PANTHER" id="PTHR11537">
    <property type="entry name" value="VOLTAGE-GATED POTASSIUM CHANNEL"/>
    <property type="match status" value="1"/>
</dbReference>
<organism evidence="13 14">
    <name type="scientific">Oikopleura dioica</name>
    <name type="common">Tunicate</name>
    <dbReference type="NCBI Taxonomy" id="34765"/>
    <lineage>
        <taxon>Eukaryota</taxon>
        <taxon>Metazoa</taxon>
        <taxon>Chordata</taxon>
        <taxon>Tunicata</taxon>
        <taxon>Appendicularia</taxon>
        <taxon>Copelata</taxon>
        <taxon>Oikopleuridae</taxon>
        <taxon>Oikopleura</taxon>
    </lineage>
</organism>
<keyword evidence="8" id="KW-0406">Ion transport</keyword>
<keyword evidence="9 11" id="KW-0472">Membrane</keyword>
<dbReference type="InterPro" id="IPR028325">
    <property type="entry name" value="VG_K_chnl"/>
</dbReference>
<evidence type="ECO:0000259" key="12">
    <source>
        <dbReference type="Pfam" id="PF00520"/>
    </source>
</evidence>
<keyword evidence="10" id="KW-0407">Ion channel</keyword>
<dbReference type="EMBL" id="OU015566">
    <property type="protein sequence ID" value="CAG5101903.1"/>
    <property type="molecule type" value="Genomic_DNA"/>
</dbReference>
<feature type="domain" description="Ion transport" evidence="12">
    <location>
        <begin position="3"/>
        <end position="95"/>
    </location>
</feature>
<keyword evidence="7 11" id="KW-1133">Transmembrane helix</keyword>
<evidence type="ECO:0000256" key="6">
    <source>
        <dbReference type="ARBA" id="ARBA00022958"/>
    </source>
</evidence>
<evidence type="ECO:0000256" key="9">
    <source>
        <dbReference type="ARBA" id="ARBA00023136"/>
    </source>
</evidence>
<keyword evidence="2" id="KW-0813">Transport</keyword>
<dbReference type="SUPFAM" id="SSF81324">
    <property type="entry name" value="Voltage-gated potassium channels"/>
    <property type="match status" value="1"/>
</dbReference>
<evidence type="ECO:0000313" key="14">
    <source>
        <dbReference type="Proteomes" id="UP001158576"/>
    </source>
</evidence>
<dbReference type="Gene3D" id="1.10.287.70">
    <property type="match status" value="1"/>
</dbReference>
<feature type="transmembrane region" description="Helical" evidence="11">
    <location>
        <begin position="68"/>
        <end position="89"/>
    </location>
</feature>
<keyword evidence="3" id="KW-0633">Potassium transport</keyword>
<proteinExistence type="predicted"/>
<feature type="transmembrane region" description="Helical" evidence="11">
    <location>
        <begin position="44"/>
        <end position="61"/>
    </location>
</feature>
<dbReference type="Proteomes" id="UP001158576">
    <property type="component" value="Chromosome 1"/>
</dbReference>
<protein>
    <submittedName>
        <fullName evidence="13">Oidioi.mRNA.OKI2018_I69.chr1.g55.t1.cds</fullName>
    </submittedName>
</protein>
<reference evidence="13 14" key="1">
    <citation type="submission" date="2021-04" db="EMBL/GenBank/DDBJ databases">
        <authorList>
            <person name="Bliznina A."/>
        </authorList>
    </citation>
    <scope>NUCLEOTIDE SEQUENCE [LARGE SCALE GENOMIC DNA]</scope>
</reference>
<keyword evidence="5" id="KW-0631">Potassium channel</keyword>
<evidence type="ECO:0000256" key="7">
    <source>
        <dbReference type="ARBA" id="ARBA00022989"/>
    </source>
</evidence>
<evidence type="ECO:0000256" key="10">
    <source>
        <dbReference type="ARBA" id="ARBA00023303"/>
    </source>
</evidence>
<evidence type="ECO:0000256" key="4">
    <source>
        <dbReference type="ARBA" id="ARBA00022692"/>
    </source>
</evidence>
<evidence type="ECO:0000256" key="1">
    <source>
        <dbReference type="ARBA" id="ARBA00004141"/>
    </source>
</evidence>
<evidence type="ECO:0000256" key="3">
    <source>
        <dbReference type="ARBA" id="ARBA00022538"/>
    </source>
</evidence>
<keyword evidence="4 11" id="KW-0812">Transmembrane</keyword>
<comment type="subcellular location">
    <subcellularLocation>
        <location evidence="1">Membrane</location>
        <topology evidence="1">Multi-pass membrane protein</topology>
    </subcellularLocation>
</comment>
<dbReference type="PRINTS" id="PR00169">
    <property type="entry name" value="KCHANNEL"/>
</dbReference>
<evidence type="ECO:0000256" key="2">
    <source>
        <dbReference type="ARBA" id="ARBA00022448"/>
    </source>
</evidence>
<dbReference type="Pfam" id="PF00520">
    <property type="entry name" value="Ion_trans"/>
    <property type="match status" value="1"/>
</dbReference>
<accession>A0ABN7SSY5</accession>
<keyword evidence="14" id="KW-1185">Reference proteome</keyword>
<feature type="transmembrane region" description="Helical" evidence="11">
    <location>
        <begin position="9"/>
        <end position="29"/>
    </location>
</feature>
<evidence type="ECO:0000313" key="13">
    <source>
        <dbReference type="EMBL" id="CAG5101903.1"/>
    </source>
</evidence>
<evidence type="ECO:0000256" key="11">
    <source>
        <dbReference type="SAM" id="Phobius"/>
    </source>
</evidence>
<dbReference type="PANTHER" id="PTHR11537:SF113">
    <property type="entry name" value="POTASSIUM VOLTAGE-GATED CHANNEL PROTEIN SHAKER"/>
    <property type="match status" value="1"/>
</dbReference>
<sequence>MADSTREISFLLILLSISGIFYGSVIYQLENATNDKFSSIPDGIWWAIVTMSTIGYGDIYPTTPGGRVIGCFCALTGVLCFALPVPAIIHKFQENSDSFKIDKKNTMDNALRRRFATPVQ</sequence>
<evidence type="ECO:0000256" key="5">
    <source>
        <dbReference type="ARBA" id="ARBA00022826"/>
    </source>
</evidence>
<dbReference type="InterPro" id="IPR005821">
    <property type="entry name" value="Ion_trans_dom"/>
</dbReference>
<evidence type="ECO:0000256" key="8">
    <source>
        <dbReference type="ARBA" id="ARBA00023065"/>
    </source>
</evidence>
<name>A0ABN7SSY5_OIKDI</name>